<reference evidence="1" key="1">
    <citation type="submission" date="2022-05" db="EMBL/GenBank/DDBJ databases">
        <title>Chromosome-level genome of Chaenocephalus aceratus.</title>
        <authorList>
            <person name="Park H."/>
        </authorList>
    </citation>
    <scope>NUCLEOTIDE SEQUENCE</scope>
    <source>
        <strain evidence="1">KU_202001</strain>
    </source>
</reference>
<keyword evidence="2" id="KW-1185">Reference proteome</keyword>
<protein>
    <submittedName>
        <fullName evidence="1">Uncharacterized protein</fullName>
    </submittedName>
</protein>
<accession>A0ACB9X4M2</accession>
<dbReference type="Proteomes" id="UP001057452">
    <property type="component" value="Chromosome 9"/>
</dbReference>
<sequence length="114" mass="12859">MLEIEDDCWQIIENFTPVLATLKWATTVISTETEVSISNIYPITFSLIQTHLVPKENDVEQVSEFKLKVQKLLQNHMEVDSNGLASKPALIAAMLDPRHKHLSFLTPTGRLSAK</sequence>
<organism evidence="1 2">
    <name type="scientific">Chaenocephalus aceratus</name>
    <name type="common">Blackfin icefish</name>
    <name type="synonym">Chaenichthys aceratus</name>
    <dbReference type="NCBI Taxonomy" id="36190"/>
    <lineage>
        <taxon>Eukaryota</taxon>
        <taxon>Metazoa</taxon>
        <taxon>Chordata</taxon>
        <taxon>Craniata</taxon>
        <taxon>Vertebrata</taxon>
        <taxon>Euteleostomi</taxon>
        <taxon>Actinopterygii</taxon>
        <taxon>Neopterygii</taxon>
        <taxon>Teleostei</taxon>
        <taxon>Neoteleostei</taxon>
        <taxon>Acanthomorphata</taxon>
        <taxon>Eupercaria</taxon>
        <taxon>Perciformes</taxon>
        <taxon>Notothenioidei</taxon>
        <taxon>Channichthyidae</taxon>
        <taxon>Chaenocephalus</taxon>
    </lineage>
</organism>
<comment type="caution">
    <text evidence="1">The sequence shown here is derived from an EMBL/GenBank/DDBJ whole genome shotgun (WGS) entry which is preliminary data.</text>
</comment>
<name>A0ACB9X4M2_CHAAC</name>
<gene>
    <name evidence="1" type="ORF">KUCAC02_028788</name>
</gene>
<dbReference type="EMBL" id="CM043793">
    <property type="protein sequence ID" value="KAI4820821.1"/>
    <property type="molecule type" value="Genomic_DNA"/>
</dbReference>
<evidence type="ECO:0000313" key="1">
    <source>
        <dbReference type="EMBL" id="KAI4820821.1"/>
    </source>
</evidence>
<proteinExistence type="predicted"/>
<evidence type="ECO:0000313" key="2">
    <source>
        <dbReference type="Proteomes" id="UP001057452"/>
    </source>
</evidence>